<evidence type="ECO:0000313" key="6">
    <source>
        <dbReference type="EMBL" id="MFG3819369.1"/>
    </source>
</evidence>
<evidence type="ECO:0000259" key="5">
    <source>
        <dbReference type="Pfam" id="PF02941"/>
    </source>
</evidence>
<evidence type="ECO:0000256" key="2">
    <source>
        <dbReference type="ARBA" id="ARBA00026011"/>
    </source>
</evidence>
<sequence length="75" mass="8587">MKVGDRVRVSTTVEVYHYPEHRGKPYNLEGKEGEIIAIVTEHQGRPVSANFPFLVQFEGKFRGHFRDGELTIVES</sequence>
<reference evidence="7" key="1">
    <citation type="journal article" date="2024" name="Algal Res.">
        <title>Biochemical, toxicological and genomic investigation of a high-biomass producing Limnothrix strain isolated from Italian shallow drinking water reservoir.</title>
        <authorList>
            <person name="Simonazzi M."/>
            <person name="Shishido T.K."/>
            <person name="Delbaje E."/>
            <person name="Wahlsten M."/>
            <person name="Fewer D.P."/>
            <person name="Sivonen K."/>
            <person name="Pezzolesi L."/>
            <person name="Pistocchi R."/>
        </authorList>
    </citation>
    <scope>NUCLEOTIDE SEQUENCE [LARGE SCALE GENOMIC DNA]</scope>
    <source>
        <strain evidence="7">LRLZ20PSL1</strain>
    </source>
</reference>
<proteinExistence type="inferred from homology"/>
<feature type="domain" description="Ferredoxin thioredoxin reductase alpha chain" evidence="5">
    <location>
        <begin position="3"/>
        <end position="69"/>
    </location>
</feature>
<dbReference type="Gene3D" id="2.30.30.50">
    <property type="match status" value="1"/>
</dbReference>
<comment type="subunit">
    <text evidence="2">Heterodimer of subunit A (variable subunit) and subunit B (catalytic subunit). Heterodimeric FTR forms a complex with ferredoxin and thioredoxin.</text>
</comment>
<evidence type="ECO:0000313" key="7">
    <source>
        <dbReference type="Proteomes" id="UP001604335"/>
    </source>
</evidence>
<evidence type="ECO:0000256" key="3">
    <source>
        <dbReference type="ARBA" id="ARBA00034474"/>
    </source>
</evidence>
<dbReference type="RefSeq" id="WP_099535277.1">
    <property type="nucleotide sequence ID" value="NZ_JAZAQF010000089.1"/>
</dbReference>
<dbReference type="Proteomes" id="UP001604335">
    <property type="component" value="Unassembled WGS sequence"/>
</dbReference>
<dbReference type="SUPFAM" id="SSF50090">
    <property type="entry name" value="Electron transport accessory proteins"/>
    <property type="match status" value="1"/>
</dbReference>
<keyword evidence="1" id="KW-0560">Oxidoreductase</keyword>
<comment type="caution">
    <text evidence="6">The sequence shown here is derived from an EMBL/GenBank/DDBJ whole genome shotgun (WGS) entry which is preliminary data.</text>
</comment>
<dbReference type="Pfam" id="PF02941">
    <property type="entry name" value="FeThRed_A"/>
    <property type="match status" value="1"/>
</dbReference>
<comment type="function">
    <text evidence="3">Variable subunit of the ferredoxin-thioredoxin reductase (FTR), which catalyzes the two-electron reduction of thioredoxins by the electrons provided by reduced ferredoxin.</text>
</comment>
<evidence type="ECO:0000256" key="4">
    <source>
        <dbReference type="ARBA" id="ARBA00034490"/>
    </source>
</evidence>
<name>A0ABW7CGJ4_9CYAN</name>
<dbReference type="EMBL" id="JAZAQF010000089">
    <property type="protein sequence ID" value="MFG3819369.1"/>
    <property type="molecule type" value="Genomic_DNA"/>
</dbReference>
<gene>
    <name evidence="6" type="ORF">VPK24_17115</name>
</gene>
<organism evidence="6 7">
    <name type="scientific">Limnothrix redekei LRLZ20PSL1</name>
    <dbReference type="NCBI Taxonomy" id="3112953"/>
    <lineage>
        <taxon>Bacteria</taxon>
        <taxon>Bacillati</taxon>
        <taxon>Cyanobacteriota</taxon>
        <taxon>Cyanophyceae</taxon>
        <taxon>Pseudanabaenales</taxon>
        <taxon>Pseudanabaenaceae</taxon>
        <taxon>Limnothrix</taxon>
    </lineage>
</organism>
<comment type="similarity">
    <text evidence="4">Belongs to the ferredoxin thioredoxin reductase alpha subunit family.</text>
</comment>
<dbReference type="PANTHER" id="PTHR46937:SF4">
    <property type="entry name" value="FERREDOXIN-THIOREDOXIN REDUCTASE SUBUNIT A1, CHLOROPLASTIC"/>
    <property type="match status" value="1"/>
</dbReference>
<protein>
    <submittedName>
        <fullName evidence="6">Ferredoxin-thioredoxin reductase variable chain</fullName>
    </submittedName>
</protein>
<dbReference type="InterPro" id="IPR008990">
    <property type="entry name" value="Elect_transpt_acc-like_dom_sf"/>
</dbReference>
<keyword evidence="7" id="KW-1185">Reference proteome</keyword>
<evidence type="ECO:0000256" key="1">
    <source>
        <dbReference type="ARBA" id="ARBA00023002"/>
    </source>
</evidence>
<dbReference type="PANTHER" id="PTHR46937">
    <property type="entry name" value="FERREDOXIN-THIOREDOXIN REDUCTASE, VARIABLE CHAIN"/>
    <property type="match status" value="1"/>
</dbReference>
<accession>A0ABW7CGJ4</accession>
<dbReference type="InterPro" id="IPR004207">
    <property type="entry name" value="Fd_thioredoxin_Rdtase_alpha"/>
</dbReference>
<dbReference type="InterPro" id="IPR044166">
    <property type="entry name" value="FTRV"/>
</dbReference>